<evidence type="ECO:0000259" key="1">
    <source>
        <dbReference type="Pfam" id="PF03919"/>
    </source>
</evidence>
<organism evidence="2 3">
    <name type="scientific">Acipenser ruthenus</name>
    <name type="common">Sterlet sturgeon</name>
    <dbReference type="NCBI Taxonomy" id="7906"/>
    <lineage>
        <taxon>Eukaryota</taxon>
        <taxon>Metazoa</taxon>
        <taxon>Chordata</taxon>
        <taxon>Craniata</taxon>
        <taxon>Vertebrata</taxon>
        <taxon>Euteleostomi</taxon>
        <taxon>Actinopterygii</taxon>
        <taxon>Chondrostei</taxon>
        <taxon>Acipenseriformes</taxon>
        <taxon>Acipenseridae</taxon>
        <taxon>Acipenser</taxon>
    </lineage>
</organism>
<dbReference type="EMBL" id="SCEB01214669">
    <property type="protein sequence ID" value="RXM33930.1"/>
    <property type="molecule type" value="Genomic_DNA"/>
</dbReference>
<dbReference type="SUPFAM" id="SSF50249">
    <property type="entry name" value="Nucleic acid-binding proteins"/>
    <property type="match status" value="1"/>
</dbReference>
<sequence length="170" mass="19433">MFPSRKRDHRCLSSEIRAVRRVGVKQCYFPYLRNMPSVYDKTNTLSVSIVCEDASASHVWLLTQTVGLLYVGNYERPFAQMKVSKDLKQYDNKIIECTFVNNTWVFMCQRINRSFPNAYETAMEPEPSYTIALRPGAARTPSLTLLLCGVSSPAQSTPTFTDIEHPPLWN</sequence>
<dbReference type="InterPro" id="IPR012340">
    <property type="entry name" value="NA-bd_OB-fold"/>
</dbReference>
<protein>
    <submittedName>
        <fullName evidence="2">mRNA-capping enzyme</fullName>
    </submittedName>
</protein>
<proteinExistence type="predicted"/>
<name>A0A444UFH4_ACIRT</name>
<comment type="caution">
    <text evidence="2">The sequence shown here is derived from an EMBL/GenBank/DDBJ whole genome shotgun (WGS) entry which is preliminary data.</text>
</comment>
<gene>
    <name evidence="2" type="ORF">EOD39_5086</name>
</gene>
<dbReference type="AlphaFoldDB" id="A0A444UFH4"/>
<evidence type="ECO:0000313" key="3">
    <source>
        <dbReference type="Proteomes" id="UP000289886"/>
    </source>
</evidence>
<evidence type="ECO:0000313" key="2">
    <source>
        <dbReference type="EMBL" id="RXM33930.1"/>
    </source>
</evidence>
<keyword evidence="3" id="KW-1185">Reference proteome</keyword>
<dbReference type="Proteomes" id="UP000289886">
    <property type="component" value="Unassembled WGS sequence"/>
</dbReference>
<dbReference type="Gene3D" id="2.40.50.140">
    <property type="entry name" value="Nucleic acid-binding proteins"/>
    <property type="match status" value="1"/>
</dbReference>
<reference evidence="2 3" key="1">
    <citation type="submission" date="2019-01" db="EMBL/GenBank/DDBJ databases">
        <title>Draft Genome and Complete Hox-Cluster Characterization of the Sterlet Sturgeon (Acipenser ruthenus).</title>
        <authorList>
            <person name="Wei Q."/>
        </authorList>
    </citation>
    <scope>NUCLEOTIDE SEQUENCE [LARGE SCALE GENOMIC DNA]</scope>
    <source>
        <strain evidence="2">WHYD16114868_AA</strain>
        <tissue evidence="2">Blood</tissue>
    </source>
</reference>
<feature type="domain" description="mRNA capping enzyme C-terminal" evidence="1">
    <location>
        <begin position="62"/>
        <end position="123"/>
    </location>
</feature>
<dbReference type="InterPro" id="IPR013846">
    <property type="entry name" value="mRNA_cap_enzyme_C"/>
</dbReference>
<dbReference type="Pfam" id="PF03919">
    <property type="entry name" value="mRNA_cap_C"/>
    <property type="match status" value="1"/>
</dbReference>
<accession>A0A444UFH4</accession>